<evidence type="ECO:0000313" key="3">
    <source>
        <dbReference type="Proteomes" id="UP001515480"/>
    </source>
</evidence>
<feature type="compositionally biased region" description="Low complexity" evidence="1">
    <location>
        <begin position="16"/>
        <end position="29"/>
    </location>
</feature>
<sequence length="120" mass="12915">MQPLASRYGARRASTAGSAKGAQTPAAAAASWRAYASPHRLERGTIGARPRASCAAVQPGRRSMVRLRKTNCAAVSTATSDAHSRVRMVVCVRTTSCARSTAPLATKRSEPRRRRAPRRR</sequence>
<feature type="region of interest" description="Disordered" evidence="1">
    <location>
        <begin position="100"/>
        <end position="120"/>
    </location>
</feature>
<evidence type="ECO:0000256" key="1">
    <source>
        <dbReference type="SAM" id="MobiDB-lite"/>
    </source>
</evidence>
<dbReference type="Proteomes" id="UP001515480">
    <property type="component" value="Unassembled WGS sequence"/>
</dbReference>
<keyword evidence="3" id="KW-1185">Reference proteome</keyword>
<feature type="region of interest" description="Disordered" evidence="1">
    <location>
        <begin position="1"/>
        <end position="29"/>
    </location>
</feature>
<dbReference type="AlphaFoldDB" id="A0AB34ILH1"/>
<name>A0AB34ILH1_PRYPA</name>
<proteinExistence type="predicted"/>
<dbReference type="EMBL" id="JBGBPQ010000022">
    <property type="protein sequence ID" value="KAL1502992.1"/>
    <property type="molecule type" value="Genomic_DNA"/>
</dbReference>
<comment type="caution">
    <text evidence="2">The sequence shown here is derived from an EMBL/GenBank/DDBJ whole genome shotgun (WGS) entry which is preliminary data.</text>
</comment>
<feature type="compositionally biased region" description="Basic residues" evidence="1">
    <location>
        <begin position="110"/>
        <end position="120"/>
    </location>
</feature>
<accession>A0AB34ILH1</accession>
<organism evidence="2 3">
    <name type="scientific">Prymnesium parvum</name>
    <name type="common">Toxic golden alga</name>
    <dbReference type="NCBI Taxonomy" id="97485"/>
    <lineage>
        <taxon>Eukaryota</taxon>
        <taxon>Haptista</taxon>
        <taxon>Haptophyta</taxon>
        <taxon>Prymnesiophyceae</taxon>
        <taxon>Prymnesiales</taxon>
        <taxon>Prymnesiaceae</taxon>
        <taxon>Prymnesium</taxon>
    </lineage>
</organism>
<protein>
    <submittedName>
        <fullName evidence="2">Uncharacterized protein</fullName>
    </submittedName>
</protein>
<evidence type="ECO:0000313" key="2">
    <source>
        <dbReference type="EMBL" id="KAL1502992.1"/>
    </source>
</evidence>
<reference evidence="2 3" key="1">
    <citation type="journal article" date="2024" name="Science">
        <title>Giant polyketide synthase enzymes in the biosynthesis of giant marine polyether toxins.</title>
        <authorList>
            <person name="Fallon T.R."/>
            <person name="Shende V.V."/>
            <person name="Wierzbicki I.H."/>
            <person name="Pendleton A.L."/>
            <person name="Watervoot N.F."/>
            <person name="Auber R.P."/>
            <person name="Gonzalez D.J."/>
            <person name="Wisecaver J.H."/>
            <person name="Moore B.S."/>
        </authorList>
    </citation>
    <scope>NUCLEOTIDE SEQUENCE [LARGE SCALE GENOMIC DNA]</scope>
    <source>
        <strain evidence="2 3">12B1</strain>
    </source>
</reference>
<gene>
    <name evidence="2" type="ORF">AB1Y20_011062</name>
</gene>